<name>A0A9P4LWV5_9PEZI</name>
<dbReference type="InterPro" id="IPR004358">
    <property type="entry name" value="Sig_transdc_His_kin-like_C"/>
</dbReference>
<feature type="compositionally biased region" description="Low complexity" evidence="6">
    <location>
        <begin position="793"/>
        <end position="815"/>
    </location>
</feature>
<evidence type="ECO:0000256" key="1">
    <source>
        <dbReference type="ARBA" id="ARBA00000085"/>
    </source>
</evidence>
<dbReference type="InterPro" id="IPR003661">
    <property type="entry name" value="HisK_dim/P_dom"/>
</dbReference>
<dbReference type="SMART" id="SM00387">
    <property type="entry name" value="HATPase_c"/>
    <property type="match status" value="1"/>
</dbReference>
<dbReference type="Gene3D" id="1.10.287.130">
    <property type="match status" value="1"/>
</dbReference>
<dbReference type="Gene3D" id="3.30.450.40">
    <property type="match status" value="1"/>
</dbReference>
<dbReference type="SUPFAM" id="SSF47384">
    <property type="entry name" value="Homodimeric domain of signal transducing histidine kinase"/>
    <property type="match status" value="1"/>
</dbReference>
<dbReference type="EMBL" id="ML978730">
    <property type="protein sequence ID" value="KAF2085486.1"/>
    <property type="molecule type" value="Genomic_DNA"/>
</dbReference>
<keyword evidence="9" id="KW-1185">Reference proteome</keyword>
<evidence type="ECO:0000256" key="3">
    <source>
        <dbReference type="ARBA" id="ARBA00022553"/>
    </source>
</evidence>
<dbReference type="FunFam" id="1.10.287.130:FF:000023">
    <property type="entry name" value="Sensor histidine kinase/response regulator, putative"/>
    <property type="match status" value="1"/>
</dbReference>
<dbReference type="AlphaFoldDB" id="A0A9P4LWV5"/>
<dbReference type="GO" id="GO:0000155">
    <property type="term" value="F:phosphorelay sensor kinase activity"/>
    <property type="evidence" value="ECO:0007669"/>
    <property type="project" value="InterPro"/>
</dbReference>
<sequence length="829" mass="90985">MPPRALYQYFKPPPANILEATRSNAPDSVLTAHAQLVAWRLNTQRALISLIDRETQYFVAESTKTLHLVDDQRFENPSDAIWAGCTSLPKAGRLCEHTLQTLPTKDGTIPYFEVPDLTKDERFNTLPFVTGAPALRYYVGVPIVTKKGIPIGSLFAMDDKVREPISDSSTEFLTIMAGNIMAHLEMMKEKRDRKRVLNMNMCLASFVDPDSQAGKKRRLSSHFLDARHRSNSGFEEQKSSLLEKGTESKLATFRRAAEILRESLSLQTGGGVVLFSSMPARAPPAVNETFVPGSPPSTTTTKSSVGQESPVNHREAGVRCTGFSGTRTSKPTEPGKFAEVLASSVTAKSPCLDQEQESFNPFGLADLSKLIKRHPRGKLYTLDEEFSSLSSSNDELIDSGNSGNTHHHRRRAPSESERNLLMKTFPGARQVIFLPLWDPSISRWSACIAYNTSEFRTWSHNPDFLHCIAFCNCLMSEISRLATLAADQQKSDFIGSISHELRSPLHGILASCEFLQDDTETTSYQKSLVATADSCARTLLDTINMVLDYSKINSFERNVRKAKKSRKDISGTAMSNTALQPTLNIYGSIDLAAVTEEVVEGVAIGNVFKDITNYDVADGPPPSHRTHRVLVNGSVDGSPRVSDPSPEMRPAVEIIIDIEPRIWTFVTQPGAFRRIVMNLFGNALKYTKQGFIKVKLSAKDLPKDHLVKIDGHEVSASSLVTLTISDSGQGISPEYMRTRLFTPFAQESHLNPGTGLGLSLVRSILTMLNGEINIDSTLGVGTDVVVRLPVIRGTPPGTSTTSSTPTSVPSSAGSTIERPNDNSLTVVRQ</sequence>
<evidence type="ECO:0000256" key="4">
    <source>
        <dbReference type="ARBA" id="ARBA00022679"/>
    </source>
</evidence>
<feature type="domain" description="Histidine kinase" evidence="7">
    <location>
        <begin position="496"/>
        <end position="792"/>
    </location>
</feature>
<dbReference type="CDD" id="cd00082">
    <property type="entry name" value="HisKA"/>
    <property type="match status" value="1"/>
</dbReference>
<dbReference type="SUPFAM" id="SSF55874">
    <property type="entry name" value="ATPase domain of HSP90 chaperone/DNA topoisomerase II/histidine kinase"/>
    <property type="match status" value="1"/>
</dbReference>
<dbReference type="InterPro" id="IPR036097">
    <property type="entry name" value="HisK_dim/P_sf"/>
</dbReference>
<dbReference type="Proteomes" id="UP000799776">
    <property type="component" value="Unassembled WGS sequence"/>
</dbReference>
<proteinExistence type="predicted"/>
<dbReference type="OrthoDB" id="303614at2759"/>
<organism evidence="8 9">
    <name type="scientific">Saccharata proteae CBS 121410</name>
    <dbReference type="NCBI Taxonomy" id="1314787"/>
    <lineage>
        <taxon>Eukaryota</taxon>
        <taxon>Fungi</taxon>
        <taxon>Dikarya</taxon>
        <taxon>Ascomycota</taxon>
        <taxon>Pezizomycotina</taxon>
        <taxon>Dothideomycetes</taxon>
        <taxon>Dothideomycetes incertae sedis</taxon>
        <taxon>Botryosphaeriales</taxon>
        <taxon>Saccharataceae</taxon>
        <taxon>Saccharata</taxon>
    </lineage>
</organism>
<feature type="compositionally biased region" description="Polar residues" evidence="6">
    <location>
        <begin position="391"/>
        <end position="404"/>
    </location>
</feature>
<dbReference type="EC" id="2.7.13.3" evidence="2"/>
<keyword evidence="3" id="KW-0597">Phosphoprotein</keyword>
<evidence type="ECO:0000256" key="2">
    <source>
        <dbReference type="ARBA" id="ARBA00012438"/>
    </source>
</evidence>
<keyword evidence="5" id="KW-0418">Kinase</keyword>
<dbReference type="SMART" id="SM00388">
    <property type="entry name" value="HisKA"/>
    <property type="match status" value="1"/>
</dbReference>
<protein>
    <recommendedName>
        <fullName evidence="2">histidine kinase</fullName>
        <ecNumber evidence="2">2.7.13.3</ecNumber>
    </recommendedName>
</protein>
<feature type="region of interest" description="Disordered" evidence="6">
    <location>
        <begin position="793"/>
        <end position="829"/>
    </location>
</feature>
<dbReference type="PANTHER" id="PTHR43047:SF72">
    <property type="entry name" value="OSMOSENSING HISTIDINE PROTEIN KINASE SLN1"/>
    <property type="match status" value="1"/>
</dbReference>
<dbReference type="Pfam" id="PF02518">
    <property type="entry name" value="HATPase_c"/>
    <property type="match status" value="1"/>
</dbReference>
<dbReference type="Pfam" id="PF00512">
    <property type="entry name" value="HisKA"/>
    <property type="match status" value="1"/>
</dbReference>
<dbReference type="InterPro" id="IPR036890">
    <property type="entry name" value="HATPase_C_sf"/>
</dbReference>
<dbReference type="GO" id="GO:0009927">
    <property type="term" value="F:histidine phosphotransfer kinase activity"/>
    <property type="evidence" value="ECO:0007669"/>
    <property type="project" value="TreeGrafter"/>
</dbReference>
<feature type="non-terminal residue" evidence="8">
    <location>
        <position position="829"/>
    </location>
</feature>
<evidence type="ECO:0000313" key="9">
    <source>
        <dbReference type="Proteomes" id="UP000799776"/>
    </source>
</evidence>
<evidence type="ECO:0000256" key="6">
    <source>
        <dbReference type="SAM" id="MobiDB-lite"/>
    </source>
</evidence>
<gene>
    <name evidence="8" type="ORF">K490DRAFT_46464</name>
</gene>
<dbReference type="InterPro" id="IPR029016">
    <property type="entry name" value="GAF-like_dom_sf"/>
</dbReference>
<keyword evidence="4" id="KW-0808">Transferase</keyword>
<dbReference type="InterPro" id="IPR003594">
    <property type="entry name" value="HATPase_dom"/>
</dbReference>
<evidence type="ECO:0000256" key="5">
    <source>
        <dbReference type="ARBA" id="ARBA00022777"/>
    </source>
</evidence>
<evidence type="ECO:0000313" key="8">
    <source>
        <dbReference type="EMBL" id="KAF2085486.1"/>
    </source>
</evidence>
<dbReference type="PANTHER" id="PTHR43047">
    <property type="entry name" value="TWO-COMPONENT HISTIDINE PROTEIN KINASE"/>
    <property type="match status" value="1"/>
</dbReference>
<dbReference type="PRINTS" id="PR00344">
    <property type="entry name" value="BCTRLSENSOR"/>
</dbReference>
<dbReference type="Gene3D" id="3.30.565.10">
    <property type="entry name" value="Histidine kinase-like ATPase, C-terminal domain"/>
    <property type="match status" value="1"/>
</dbReference>
<dbReference type="PROSITE" id="PS50109">
    <property type="entry name" value="HIS_KIN"/>
    <property type="match status" value="1"/>
</dbReference>
<evidence type="ECO:0000259" key="7">
    <source>
        <dbReference type="PROSITE" id="PS50109"/>
    </source>
</evidence>
<feature type="region of interest" description="Disordered" evidence="6">
    <location>
        <begin position="391"/>
        <end position="416"/>
    </location>
</feature>
<feature type="region of interest" description="Disordered" evidence="6">
    <location>
        <begin position="287"/>
        <end position="314"/>
    </location>
</feature>
<reference evidence="8" key="1">
    <citation type="journal article" date="2020" name="Stud. Mycol.">
        <title>101 Dothideomycetes genomes: a test case for predicting lifestyles and emergence of pathogens.</title>
        <authorList>
            <person name="Haridas S."/>
            <person name="Albert R."/>
            <person name="Binder M."/>
            <person name="Bloem J."/>
            <person name="Labutti K."/>
            <person name="Salamov A."/>
            <person name="Andreopoulos B."/>
            <person name="Baker S."/>
            <person name="Barry K."/>
            <person name="Bills G."/>
            <person name="Bluhm B."/>
            <person name="Cannon C."/>
            <person name="Castanera R."/>
            <person name="Culley D."/>
            <person name="Daum C."/>
            <person name="Ezra D."/>
            <person name="Gonzalez J."/>
            <person name="Henrissat B."/>
            <person name="Kuo A."/>
            <person name="Liang C."/>
            <person name="Lipzen A."/>
            <person name="Lutzoni F."/>
            <person name="Magnuson J."/>
            <person name="Mondo S."/>
            <person name="Nolan M."/>
            <person name="Ohm R."/>
            <person name="Pangilinan J."/>
            <person name="Park H.-J."/>
            <person name="Ramirez L."/>
            <person name="Alfaro M."/>
            <person name="Sun H."/>
            <person name="Tritt A."/>
            <person name="Yoshinaga Y."/>
            <person name="Zwiers L.-H."/>
            <person name="Turgeon B."/>
            <person name="Goodwin S."/>
            <person name="Spatafora J."/>
            <person name="Crous P."/>
            <person name="Grigoriev I."/>
        </authorList>
    </citation>
    <scope>NUCLEOTIDE SEQUENCE</scope>
    <source>
        <strain evidence="8">CBS 121410</strain>
    </source>
</reference>
<dbReference type="FunFam" id="3.30.450.40:FF:000083">
    <property type="entry name" value="Sensor histidine kinase/response regulator, putative (AFU_orthologue AFUA_4G00660)"/>
    <property type="match status" value="1"/>
</dbReference>
<comment type="catalytic activity">
    <reaction evidence="1">
        <text>ATP + protein L-histidine = ADP + protein N-phospho-L-histidine.</text>
        <dbReference type="EC" id="2.7.13.3"/>
    </reaction>
</comment>
<dbReference type="GO" id="GO:0005886">
    <property type="term" value="C:plasma membrane"/>
    <property type="evidence" value="ECO:0007669"/>
    <property type="project" value="TreeGrafter"/>
</dbReference>
<dbReference type="SUPFAM" id="SSF55781">
    <property type="entry name" value="GAF domain-like"/>
    <property type="match status" value="1"/>
</dbReference>
<accession>A0A9P4LWV5</accession>
<dbReference type="InterPro" id="IPR005467">
    <property type="entry name" value="His_kinase_dom"/>
</dbReference>
<comment type="caution">
    <text evidence="8">The sequence shown here is derived from an EMBL/GenBank/DDBJ whole genome shotgun (WGS) entry which is preliminary data.</text>
</comment>